<dbReference type="SUPFAM" id="SSF56601">
    <property type="entry name" value="beta-lactamase/transpeptidase-like"/>
    <property type="match status" value="1"/>
</dbReference>
<dbReference type="GO" id="GO:0008800">
    <property type="term" value="F:beta-lactamase activity"/>
    <property type="evidence" value="ECO:0007669"/>
    <property type="project" value="InterPro"/>
</dbReference>
<dbReference type="InterPro" id="IPR000871">
    <property type="entry name" value="Beta-lactam_class-A"/>
</dbReference>
<evidence type="ECO:0000313" key="2">
    <source>
        <dbReference type="Proteomes" id="UP000613512"/>
    </source>
</evidence>
<accession>A0A916RZ05</accession>
<dbReference type="InterPro" id="IPR012338">
    <property type="entry name" value="Beta-lactam/transpept-like"/>
</dbReference>
<dbReference type="EMBL" id="BMEY01000009">
    <property type="protein sequence ID" value="GGA77187.1"/>
    <property type="molecule type" value="Genomic_DNA"/>
</dbReference>
<dbReference type="Proteomes" id="UP000613512">
    <property type="component" value="Unassembled WGS sequence"/>
</dbReference>
<evidence type="ECO:0008006" key="3">
    <source>
        <dbReference type="Google" id="ProtNLM"/>
    </source>
</evidence>
<sequence length="218" mass="24958">MIKFSSNANTDFLIEKLGADSINDVITDLELENHDPVYPIVSALLTSTYLKQQNDWSNDEIKAHLQSMSMDGYRSLVWEIHDKIKQGGQEFNTGQFSFPKDLQRIWSDRLPNATTEDYAKIMQAISNNEATIPGGDKILREIMEWPMELYESNREMYAHFGAKGGSTAFVLNQALYVEDHNGKKIEVVIFTEGLSFIEQIKMNRSMNSFLIKVLNEHL</sequence>
<dbReference type="GO" id="GO:0030655">
    <property type="term" value="P:beta-lactam antibiotic catabolic process"/>
    <property type="evidence" value="ECO:0007669"/>
    <property type="project" value="InterPro"/>
</dbReference>
<evidence type="ECO:0000313" key="1">
    <source>
        <dbReference type="EMBL" id="GGA77187.1"/>
    </source>
</evidence>
<reference evidence="1" key="1">
    <citation type="journal article" date="2014" name="Int. J. Syst. Evol. Microbiol.">
        <title>Complete genome sequence of Corynebacterium casei LMG S-19264T (=DSM 44701T), isolated from a smear-ripened cheese.</title>
        <authorList>
            <consortium name="US DOE Joint Genome Institute (JGI-PGF)"/>
            <person name="Walter F."/>
            <person name="Albersmeier A."/>
            <person name="Kalinowski J."/>
            <person name="Ruckert C."/>
        </authorList>
    </citation>
    <scope>NUCLEOTIDE SEQUENCE</scope>
    <source>
        <strain evidence="1">CGMCC 1.12408</strain>
    </source>
</reference>
<organism evidence="1 2">
    <name type="scientific">Ornithinibacillus halotolerans</name>
    <dbReference type="NCBI Taxonomy" id="1274357"/>
    <lineage>
        <taxon>Bacteria</taxon>
        <taxon>Bacillati</taxon>
        <taxon>Bacillota</taxon>
        <taxon>Bacilli</taxon>
        <taxon>Bacillales</taxon>
        <taxon>Bacillaceae</taxon>
        <taxon>Ornithinibacillus</taxon>
    </lineage>
</organism>
<protein>
    <recommendedName>
        <fullName evidence="3">Serine hydrolase</fullName>
    </recommendedName>
</protein>
<comment type="caution">
    <text evidence="1">The sequence shown here is derived from an EMBL/GenBank/DDBJ whole genome shotgun (WGS) entry which is preliminary data.</text>
</comment>
<reference evidence="1" key="2">
    <citation type="submission" date="2020-09" db="EMBL/GenBank/DDBJ databases">
        <authorList>
            <person name="Sun Q."/>
            <person name="Zhou Y."/>
        </authorList>
    </citation>
    <scope>NUCLEOTIDE SEQUENCE</scope>
    <source>
        <strain evidence="1">CGMCC 1.12408</strain>
    </source>
</reference>
<proteinExistence type="predicted"/>
<gene>
    <name evidence="1" type="ORF">GCM10008025_21020</name>
</gene>
<name>A0A916RZ05_9BACI</name>
<dbReference type="PANTHER" id="PTHR35333:SF3">
    <property type="entry name" value="BETA-LACTAMASE-TYPE TRANSPEPTIDASE FOLD CONTAINING PROTEIN"/>
    <property type="match status" value="1"/>
</dbReference>
<dbReference type="Gene3D" id="3.40.710.10">
    <property type="entry name" value="DD-peptidase/beta-lactamase superfamily"/>
    <property type="match status" value="1"/>
</dbReference>
<keyword evidence="2" id="KW-1185">Reference proteome</keyword>
<dbReference type="AlphaFoldDB" id="A0A916RZ05"/>
<dbReference type="PANTHER" id="PTHR35333">
    <property type="entry name" value="BETA-LACTAMASE"/>
    <property type="match status" value="1"/>
</dbReference>
<dbReference type="GO" id="GO:0046677">
    <property type="term" value="P:response to antibiotic"/>
    <property type="evidence" value="ECO:0007669"/>
    <property type="project" value="InterPro"/>
</dbReference>
<dbReference type="RefSeq" id="WP_268237919.1">
    <property type="nucleotide sequence ID" value="NZ_BMEY01000009.1"/>
</dbReference>